<keyword evidence="4" id="KW-1185">Reference proteome</keyword>
<name>A0A8G2BWD7_9BACT</name>
<evidence type="ECO:0000313" key="3">
    <source>
        <dbReference type="EMBL" id="SEF86185.1"/>
    </source>
</evidence>
<feature type="region of interest" description="Disordered" evidence="1">
    <location>
        <begin position="95"/>
        <end position="133"/>
    </location>
</feature>
<proteinExistence type="predicted"/>
<evidence type="ECO:0000256" key="2">
    <source>
        <dbReference type="SAM" id="Phobius"/>
    </source>
</evidence>
<dbReference type="EMBL" id="FNVS01000008">
    <property type="protein sequence ID" value="SEF86185.1"/>
    <property type="molecule type" value="Genomic_DNA"/>
</dbReference>
<organism evidence="3 4">
    <name type="scientific">Parabacteroides chinchillae</name>
    <dbReference type="NCBI Taxonomy" id="871327"/>
    <lineage>
        <taxon>Bacteria</taxon>
        <taxon>Pseudomonadati</taxon>
        <taxon>Bacteroidota</taxon>
        <taxon>Bacteroidia</taxon>
        <taxon>Bacteroidales</taxon>
        <taxon>Tannerellaceae</taxon>
        <taxon>Parabacteroides</taxon>
    </lineage>
</organism>
<dbReference type="Proteomes" id="UP000236725">
    <property type="component" value="Unassembled WGS sequence"/>
</dbReference>
<feature type="compositionally biased region" description="Polar residues" evidence="1">
    <location>
        <begin position="95"/>
        <end position="108"/>
    </location>
</feature>
<evidence type="ECO:0000313" key="4">
    <source>
        <dbReference type="Proteomes" id="UP000236725"/>
    </source>
</evidence>
<comment type="caution">
    <text evidence="3">The sequence shown here is derived from an EMBL/GenBank/DDBJ whole genome shotgun (WGS) entry which is preliminary data.</text>
</comment>
<keyword evidence="2" id="KW-1133">Transmembrane helix</keyword>
<evidence type="ECO:0000256" key="1">
    <source>
        <dbReference type="SAM" id="MobiDB-lite"/>
    </source>
</evidence>
<keyword evidence="2" id="KW-0472">Membrane</keyword>
<accession>A0A8G2BWD7</accession>
<protein>
    <submittedName>
        <fullName evidence="3">Uncharacterized protein</fullName>
    </submittedName>
</protein>
<feature type="transmembrane region" description="Helical" evidence="2">
    <location>
        <begin position="6"/>
        <end position="23"/>
    </location>
</feature>
<reference evidence="3 4" key="1">
    <citation type="submission" date="2016-10" db="EMBL/GenBank/DDBJ databases">
        <authorList>
            <person name="Varghese N."/>
            <person name="Submissions S."/>
        </authorList>
    </citation>
    <scope>NUCLEOTIDE SEQUENCE [LARGE SCALE GENOMIC DNA]</scope>
    <source>
        <strain evidence="3 4">DSM 29073</strain>
    </source>
</reference>
<sequence>MNWDLLLSMLGTGGLVAFVNWLINLKATRRKSVLDKDEISRIMAERDNETILNLYNENRNILEKLASLESMLYKLVVCKHFDTCPARYELQNYKQNNKYQRARQSTVEQKGKRYPRDNPVQPGKVDNPDGQPP</sequence>
<dbReference type="AlphaFoldDB" id="A0A8G2BWD7"/>
<dbReference type="RefSeq" id="WP_160034679.1">
    <property type="nucleotide sequence ID" value="NZ_FNVS01000008.1"/>
</dbReference>
<keyword evidence="2" id="KW-0812">Transmembrane</keyword>
<gene>
    <name evidence="3" type="ORF">SAMN05444001_108110</name>
</gene>